<dbReference type="PANTHER" id="PTHR12832">
    <property type="entry name" value="TESTIS-SPECIFIC PROTEIN PBS13 T-COMPLEX 11"/>
    <property type="match status" value="1"/>
</dbReference>
<dbReference type="HOGENOM" id="CLU_011579_0_0_1"/>
<evidence type="ECO:0000256" key="1">
    <source>
        <dbReference type="ARBA" id="ARBA00010954"/>
    </source>
</evidence>
<dbReference type="OrthoDB" id="276323at2759"/>
<feature type="region of interest" description="Disordered" evidence="2">
    <location>
        <begin position="1"/>
        <end position="84"/>
    </location>
</feature>
<dbReference type="EMBL" id="KN838581">
    <property type="protein sequence ID" value="KIK03381.1"/>
    <property type="molecule type" value="Genomic_DNA"/>
</dbReference>
<dbReference type="InterPro" id="IPR008862">
    <property type="entry name" value="Tcp11"/>
</dbReference>
<evidence type="ECO:0000313" key="4">
    <source>
        <dbReference type="Proteomes" id="UP000054477"/>
    </source>
</evidence>
<protein>
    <recommendedName>
        <fullName evidence="5">Tcp11-domain-containing protein</fullName>
    </recommendedName>
</protein>
<dbReference type="Pfam" id="PF05794">
    <property type="entry name" value="Tcp11"/>
    <property type="match status" value="1"/>
</dbReference>
<feature type="compositionally biased region" description="Polar residues" evidence="2">
    <location>
        <begin position="42"/>
        <end position="61"/>
    </location>
</feature>
<dbReference type="GO" id="GO:0010737">
    <property type="term" value="P:protein kinase A signaling"/>
    <property type="evidence" value="ECO:0007669"/>
    <property type="project" value="TreeGrafter"/>
</dbReference>
<feature type="compositionally biased region" description="Low complexity" evidence="2">
    <location>
        <begin position="62"/>
        <end position="79"/>
    </location>
</feature>
<dbReference type="STRING" id="1095629.A0A0C9XER3"/>
<name>A0A0C9XER3_9AGAR</name>
<evidence type="ECO:0000313" key="3">
    <source>
        <dbReference type="EMBL" id="KIK03381.1"/>
    </source>
</evidence>
<sequence>MDDPSMNHRKRKAENDDHRQDTSSSVLPDTMLPDSTPIANAGPSNAPRQPWITSETDNSLWTSPTSPQVSSPLSSQVLLDDYPTKRPRLEKLDLPIRNGTRRLPRIRTAGKSVPYRLPMGRHGSDIEDIGIVSTAHPGPSSGSLLRVRTISSSESCKHPFRPIIPIDPNSVHIPPRQPLINRHTLKELDLDAILRNPQLRHDLLFDPGLQFRPTCSRRKRDLAEKYWTAVMREVETGCTCVTFDSQGNPHRLACVCAQTPTAPKHPVFSQLSAKVYTLRMPSRILTLLCEFLEVLLLVIQPLSKISGIYVNPNTFKAQMQEHTAQAAYIRSIFDPVLIEQELKRGLFDPSGLFRAIGTTLKGHCAPMRDSAVESMVQAAHTCFENGNSGTNAVKALRMCMEILELMKLDIANHQLQTLRPFLIRTSGQFELKTLKNRHGGDYSIRVTQEWLHAAHTAMLTRTQPISHPLYPPGYLKPSALSGNQQLYLATLKGIVDLVFDSPLSNSTSATPTSTPLCSPITAPSPPQLTSFPETLYLDASRIQFLSSDAIDATALYMFLLLYRQLIFSESTDSAASDPPKVNDSDITRLKREIRDIGTSRLGCCFTRQALDPLESKVGNKEGERWRIVKQDIVLQVAKRANDARNRTALSTSPPSSPIGDAPDERILNVAQCWAESNMQEGSSLSTMLHNRLRDVVFTAVVALAYPRDSATGKTMFTADFLSPLSPKSAEDASAGMMSGMEPLADEIRSLSEKISRLALIHLNAYLPLYEKEAFLSQ</sequence>
<evidence type="ECO:0008006" key="5">
    <source>
        <dbReference type="Google" id="ProtNLM"/>
    </source>
</evidence>
<dbReference type="PANTHER" id="PTHR12832:SF11">
    <property type="entry name" value="LD23868P"/>
    <property type="match status" value="1"/>
</dbReference>
<accession>A0A0C9XER3</accession>
<dbReference type="AlphaFoldDB" id="A0A0C9XER3"/>
<organism evidence="3 4">
    <name type="scientific">Laccaria amethystina LaAM-08-1</name>
    <dbReference type="NCBI Taxonomy" id="1095629"/>
    <lineage>
        <taxon>Eukaryota</taxon>
        <taxon>Fungi</taxon>
        <taxon>Dikarya</taxon>
        <taxon>Basidiomycota</taxon>
        <taxon>Agaricomycotina</taxon>
        <taxon>Agaricomycetes</taxon>
        <taxon>Agaricomycetidae</taxon>
        <taxon>Agaricales</taxon>
        <taxon>Agaricineae</taxon>
        <taxon>Hydnangiaceae</taxon>
        <taxon>Laccaria</taxon>
    </lineage>
</organism>
<dbReference type="Proteomes" id="UP000054477">
    <property type="component" value="Unassembled WGS sequence"/>
</dbReference>
<reference evidence="3 4" key="1">
    <citation type="submission" date="2014-04" db="EMBL/GenBank/DDBJ databases">
        <authorList>
            <consortium name="DOE Joint Genome Institute"/>
            <person name="Kuo A."/>
            <person name="Kohler A."/>
            <person name="Nagy L.G."/>
            <person name="Floudas D."/>
            <person name="Copeland A."/>
            <person name="Barry K.W."/>
            <person name="Cichocki N."/>
            <person name="Veneault-Fourrey C."/>
            <person name="LaButti K."/>
            <person name="Lindquist E.A."/>
            <person name="Lipzen A."/>
            <person name="Lundell T."/>
            <person name="Morin E."/>
            <person name="Murat C."/>
            <person name="Sun H."/>
            <person name="Tunlid A."/>
            <person name="Henrissat B."/>
            <person name="Grigoriev I.V."/>
            <person name="Hibbett D.S."/>
            <person name="Martin F."/>
            <person name="Nordberg H.P."/>
            <person name="Cantor M.N."/>
            <person name="Hua S.X."/>
        </authorList>
    </citation>
    <scope>NUCLEOTIDE SEQUENCE [LARGE SCALE GENOMIC DNA]</scope>
    <source>
        <strain evidence="3 4">LaAM-08-1</strain>
    </source>
</reference>
<proteinExistence type="inferred from homology"/>
<reference evidence="4" key="2">
    <citation type="submission" date="2015-01" db="EMBL/GenBank/DDBJ databases">
        <title>Evolutionary Origins and Diversification of the Mycorrhizal Mutualists.</title>
        <authorList>
            <consortium name="DOE Joint Genome Institute"/>
            <consortium name="Mycorrhizal Genomics Consortium"/>
            <person name="Kohler A."/>
            <person name="Kuo A."/>
            <person name="Nagy L.G."/>
            <person name="Floudas D."/>
            <person name="Copeland A."/>
            <person name="Barry K.W."/>
            <person name="Cichocki N."/>
            <person name="Veneault-Fourrey C."/>
            <person name="LaButti K."/>
            <person name="Lindquist E.A."/>
            <person name="Lipzen A."/>
            <person name="Lundell T."/>
            <person name="Morin E."/>
            <person name="Murat C."/>
            <person name="Riley R."/>
            <person name="Ohm R."/>
            <person name="Sun H."/>
            <person name="Tunlid A."/>
            <person name="Henrissat B."/>
            <person name="Grigoriev I.V."/>
            <person name="Hibbett D.S."/>
            <person name="Martin F."/>
        </authorList>
    </citation>
    <scope>NUCLEOTIDE SEQUENCE [LARGE SCALE GENOMIC DNA]</scope>
    <source>
        <strain evidence="4">LaAM-08-1</strain>
    </source>
</reference>
<evidence type="ECO:0000256" key="2">
    <source>
        <dbReference type="SAM" id="MobiDB-lite"/>
    </source>
</evidence>
<comment type="similarity">
    <text evidence="1">Belongs to the TCP11 family.</text>
</comment>
<gene>
    <name evidence="3" type="ORF">K443DRAFT_676861</name>
</gene>
<keyword evidence="4" id="KW-1185">Reference proteome</keyword>